<sequence length="61" mass="7029">MTLREIGRIERTIFNLAWLQNVELRRRVKAGLNKGEAKNVLSFSIYLRVGRNSDENGQIAI</sequence>
<dbReference type="AlphaFoldDB" id="A0A0U5K7I0"/>
<dbReference type="Proteomes" id="UP000069902">
    <property type="component" value="Plasmid pPNK"/>
</dbReference>
<dbReference type="EMBL" id="LN879503">
    <property type="protein sequence ID" value="CUI18139.1"/>
    <property type="molecule type" value="Genomic_DNA"/>
</dbReference>
<evidence type="ECO:0000259" key="1">
    <source>
        <dbReference type="Pfam" id="PF01526"/>
    </source>
</evidence>
<geneLocation type="plasmid" evidence="3">
    <name>pPNK</name>
</geneLocation>
<protein>
    <submittedName>
        <fullName evidence="2">Transposase</fullName>
    </submittedName>
</protein>
<dbReference type="GO" id="GO:0004803">
    <property type="term" value="F:transposase activity"/>
    <property type="evidence" value="ECO:0007669"/>
    <property type="project" value="InterPro"/>
</dbReference>
<keyword evidence="3" id="KW-1185">Reference proteome</keyword>
<organism evidence="2 3">
    <name type="scientific">Candidatus Protochlamydia naegleriophila</name>
    <dbReference type="NCBI Taxonomy" id="389348"/>
    <lineage>
        <taxon>Bacteria</taxon>
        <taxon>Pseudomonadati</taxon>
        <taxon>Chlamydiota</taxon>
        <taxon>Chlamydiia</taxon>
        <taxon>Parachlamydiales</taxon>
        <taxon>Parachlamydiaceae</taxon>
        <taxon>Candidatus Protochlamydia</taxon>
    </lineage>
</organism>
<evidence type="ECO:0000313" key="3">
    <source>
        <dbReference type="Proteomes" id="UP000069902"/>
    </source>
</evidence>
<dbReference type="PATRIC" id="fig|389348.3.peg.2852"/>
<name>A0A0U5K7I0_9BACT</name>
<dbReference type="InterPro" id="IPR002513">
    <property type="entry name" value="Tn3_Tnp_DDE_dom"/>
</dbReference>
<dbReference type="GO" id="GO:0006313">
    <property type="term" value="P:DNA transposition"/>
    <property type="evidence" value="ECO:0007669"/>
    <property type="project" value="InterPro"/>
</dbReference>
<dbReference type="Pfam" id="PF01526">
    <property type="entry name" value="DDE_Tnp_Tn3"/>
    <property type="match status" value="1"/>
</dbReference>
<dbReference type="InParanoid" id="A0A0U5K7I0"/>
<evidence type="ECO:0000313" key="2">
    <source>
        <dbReference type="EMBL" id="CUI18139.1"/>
    </source>
</evidence>
<gene>
    <name evidence="2" type="ORF">PNK_p0085</name>
</gene>
<proteinExistence type="predicted"/>
<feature type="domain" description="Tn3 transposase DDE" evidence="1">
    <location>
        <begin position="3"/>
        <end position="47"/>
    </location>
</feature>
<accession>A0A0U5K7I0</accession>
<reference evidence="3" key="1">
    <citation type="submission" date="2015-09" db="EMBL/GenBank/DDBJ databases">
        <authorList>
            <person name="Bertelli C."/>
        </authorList>
    </citation>
    <scope>NUCLEOTIDE SEQUENCE [LARGE SCALE GENOMIC DNA]</scope>
    <source>
        <strain evidence="3">KNic</strain>
        <plasmid evidence="3">pPNK</plasmid>
    </source>
</reference>
<dbReference type="KEGG" id="pnl:PNK_p0085"/>